<keyword evidence="13" id="KW-1185">Reference proteome</keyword>
<sequence>MKIALATRNAHKLEEIHAIFDFQDLEICSALDFPDLPDTLEDRDTFEGNAIKKAQELCDATGLMAIADDSGLEVDALDGAPGVYSARYAGEPCDYTANNEKLLRELADKKNRRARFRTVIALCRPGKEPLTVDGKCEGVIIDVPRGTNGFGYDPIFVPDGYDQTFAELPADVKNKISHRANALAEASRHWKEIFQGLDAG</sequence>
<feature type="binding site" evidence="10">
    <location>
        <position position="70"/>
    </location>
    <ligand>
        <name>substrate</name>
    </ligand>
</feature>
<dbReference type="Gene3D" id="3.90.950.10">
    <property type="match status" value="1"/>
</dbReference>
<dbReference type="GO" id="GO:0035870">
    <property type="term" value="F:dITP diphosphatase activity"/>
    <property type="evidence" value="ECO:0007669"/>
    <property type="project" value="UniProtKB-UniRule"/>
</dbReference>
<dbReference type="GO" id="GO:0009146">
    <property type="term" value="P:purine nucleoside triphosphate catabolic process"/>
    <property type="evidence" value="ECO:0007669"/>
    <property type="project" value="UniProtKB-UniRule"/>
</dbReference>
<feature type="binding site" evidence="10">
    <location>
        <position position="69"/>
    </location>
    <ligand>
        <name>Mg(2+)</name>
        <dbReference type="ChEBI" id="CHEBI:18420"/>
    </ligand>
</feature>
<dbReference type="EMBL" id="CP047593">
    <property type="protein sequence ID" value="QHI68758.1"/>
    <property type="molecule type" value="Genomic_DNA"/>
</dbReference>
<feature type="active site" description="Proton acceptor" evidence="10">
    <location>
        <position position="69"/>
    </location>
</feature>
<dbReference type="CDD" id="cd00515">
    <property type="entry name" value="HAM1"/>
    <property type="match status" value="1"/>
</dbReference>
<dbReference type="InterPro" id="IPR002637">
    <property type="entry name" value="RdgB/HAM1"/>
</dbReference>
<comment type="function">
    <text evidence="10">Pyrophosphatase that catalyzes the hydrolysis of nucleoside triphosphates to their monophosphate derivatives, with a high preference for the non-canonical purine nucleotides XTP (xanthosine triphosphate), dITP (deoxyinosine triphosphate) and ITP. Seems to function as a house-cleaning enzyme that removes non-canonical purine nucleotides from the nucleotide pool, thus preventing their incorporation into DNA/RNA and avoiding chromosomal lesions.</text>
</comment>
<gene>
    <name evidence="12" type="ORF">GT409_04605</name>
</gene>
<evidence type="ECO:0000313" key="13">
    <source>
        <dbReference type="Proteomes" id="UP000464954"/>
    </source>
</evidence>
<dbReference type="GO" id="GO:0036220">
    <property type="term" value="F:ITP diphosphatase activity"/>
    <property type="evidence" value="ECO:0007669"/>
    <property type="project" value="UniProtKB-UniRule"/>
</dbReference>
<dbReference type="GO" id="GO:0000166">
    <property type="term" value="F:nucleotide binding"/>
    <property type="evidence" value="ECO:0007669"/>
    <property type="project" value="UniProtKB-KW"/>
</dbReference>
<dbReference type="EC" id="3.6.1.66" evidence="10"/>
<evidence type="ECO:0000256" key="10">
    <source>
        <dbReference type="HAMAP-Rule" id="MF_01405"/>
    </source>
</evidence>
<dbReference type="FunFam" id="3.90.950.10:FF:000001">
    <property type="entry name" value="dITP/XTP pyrophosphatase"/>
    <property type="match status" value="1"/>
</dbReference>
<comment type="subunit">
    <text evidence="2 10">Homodimer.</text>
</comment>
<dbReference type="PANTHER" id="PTHR11067:SF9">
    <property type="entry name" value="INOSINE TRIPHOSPHATE PYROPHOSPHATASE"/>
    <property type="match status" value="1"/>
</dbReference>
<evidence type="ECO:0000313" key="12">
    <source>
        <dbReference type="EMBL" id="QHI68758.1"/>
    </source>
</evidence>
<keyword evidence="5 10" id="KW-0378">Hydrolase</keyword>
<feature type="binding site" evidence="10">
    <location>
        <begin position="178"/>
        <end position="179"/>
    </location>
    <ligand>
        <name>substrate</name>
    </ligand>
</feature>
<dbReference type="GO" id="GO:0036222">
    <property type="term" value="F:XTP diphosphatase activity"/>
    <property type="evidence" value="ECO:0007669"/>
    <property type="project" value="UniProtKB-UniRule"/>
</dbReference>
<evidence type="ECO:0000256" key="6">
    <source>
        <dbReference type="ARBA" id="ARBA00022842"/>
    </source>
</evidence>
<feature type="binding site" evidence="10">
    <location>
        <begin position="7"/>
        <end position="12"/>
    </location>
    <ligand>
        <name>substrate</name>
    </ligand>
</feature>
<proteinExistence type="inferred from homology"/>
<dbReference type="KEGG" id="taer:GT409_04605"/>
<evidence type="ECO:0000256" key="9">
    <source>
        <dbReference type="ARBA" id="ARBA00052017"/>
    </source>
</evidence>
<keyword evidence="6 10" id="KW-0460">Magnesium</keyword>
<keyword evidence="3 10" id="KW-0479">Metal-binding</keyword>
<dbReference type="InterPro" id="IPR020922">
    <property type="entry name" value="dITP/XTP_pyrophosphatase"/>
</dbReference>
<dbReference type="Proteomes" id="UP000464954">
    <property type="component" value="Chromosome"/>
</dbReference>
<evidence type="ECO:0000256" key="5">
    <source>
        <dbReference type="ARBA" id="ARBA00022801"/>
    </source>
</evidence>
<dbReference type="RefSeq" id="WP_160627381.1">
    <property type="nucleotide sequence ID" value="NZ_CP047593.1"/>
</dbReference>
<evidence type="ECO:0000256" key="7">
    <source>
        <dbReference type="ARBA" id="ARBA00023080"/>
    </source>
</evidence>
<evidence type="ECO:0000256" key="1">
    <source>
        <dbReference type="ARBA" id="ARBA00008023"/>
    </source>
</evidence>
<comment type="catalytic activity">
    <reaction evidence="8 10">
        <text>dITP + H2O = dIMP + diphosphate + H(+)</text>
        <dbReference type="Rhea" id="RHEA:28342"/>
        <dbReference type="ChEBI" id="CHEBI:15377"/>
        <dbReference type="ChEBI" id="CHEBI:15378"/>
        <dbReference type="ChEBI" id="CHEBI:33019"/>
        <dbReference type="ChEBI" id="CHEBI:61194"/>
        <dbReference type="ChEBI" id="CHEBI:61382"/>
        <dbReference type="EC" id="3.6.1.66"/>
    </reaction>
</comment>
<keyword evidence="4 10" id="KW-0547">Nucleotide-binding</keyword>
<organism evidence="12 13">
    <name type="scientific">Tichowtungia aerotolerans</name>
    <dbReference type="NCBI Taxonomy" id="2697043"/>
    <lineage>
        <taxon>Bacteria</taxon>
        <taxon>Pseudomonadati</taxon>
        <taxon>Kiritimatiellota</taxon>
        <taxon>Tichowtungiia</taxon>
        <taxon>Tichowtungiales</taxon>
        <taxon>Tichowtungiaceae</taxon>
        <taxon>Tichowtungia</taxon>
    </lineage>
</organism>
<dbReference type="GO" id="GO:0005829">
    <property type="term" value="C:cytosol"/>
    <property type="evidence" value="ECO:0007669"/>
    <property type="project" value="TreeGrafter"/>
</dbReference>
<evidence type="ECO:0000256" key="8">
    <source>
        <dbReference type="ARBA" id="ARBA00051875"/>
    </source>
</evidence>
<evidence type="ECO:0000256" key="3">
    <source>
        <dbReference type="ARBA" id="ARBA00022723"/>
    </source>
</evidence>
<dbReference type="NCBIfam" id="TIGR00042">
    <property type="entry name" value="RdgB/HAM1 family non-canonical purine NTP pyrophosphatase"/>
    <property type="match status" value="1"/>
</dbReference>
<dbReference type="AlphaFoldDB" id="A0A6P1M9K6"/>
<dbReference type="GO" id="GO:0046872">
    <property type="term" value="F:metal ion binding"/>
    <property type="evidence" value="ECO:0007669"/>
    <property type="project" value="UniProtKB-KW"/>
</dbReference>
<dbReference type="NCBIfam" id="NF011397">
    <property type="entry name" value="PRK14822.1"/>
    <property type="match status" value="1"/>
</dbReference>
<comment type="caution">
    <text evidence="10">Lacks conserved residue(s) required for the propagation of feature annotation.</text>
</comment>
<dbReference type="GO" id="GO:0017111">
    <property type="term" value="F:ribonucleoside triphosphate phosphatase activity"/>
    <property type="evidence" value="ECO:0007669"/>
    <property type="project" value="InterPro"/>
</dbReference>
<reference evidence="12 13" key="1">
    <citation type="submission" date="2020-01" db="EMBL/GenBank/DDBJ databases">
        <title>Ponticoccus aerotolerans gen. nov., sp. nov., an anaerobic bacterium and proposal of Ponticoccusceae fam. nov., Ponticoccusles ord. nov. and Ponticoccuse classis nov. in the phylum Kiritimatiellaeota.</title>
        <authorList>
            <person name="Zhou L.Y."/>
            <person name="Du Z.J."/>
        </authorList>
    </citation>
    <scope>NUCLEOTIDE SEQUENCE [LARGE SCALE GENOMIC DNA]</scope>
    <source>
        <strain evidence="12 13">S-5007</strain>
    </source>
</reference>
<name>A0A6P1M9K6_9BACT</name>
<dbReference type="HAMAP" id="MF_01405">
    <property type="entry name" value="Non_canon_purine_NTPase"/>
    <property type="match status" value="1"/>
</dbReference>
<comment type="catalytic activity">
    <reaction evidence="9 10">
        <text>XTP + H2O = XMP + diphosphate + H(+)</text>
        <dbReference type="Rhea" id="RHEA:28610"/>
        <dbReference type="ChEBI" id="CHEBI:15377"/>
        <dbReference type="ChEBI" id="CHEBI:15378"/>
        <dbReference type="ChEBI" id="CHEBI:33019"/>
        <dbReference type="ChEBI" id="CHEBI:57464"/>
        <dbReference type="ChEBI" id="CHEBI:61314"/>
        <dbReference type="EC" id="3.6.1.66"/>
    </reaction>
</comment>
<accession>A0A6P1M9K6</accession>
<protein>
    <recommendedName>
        <fullName evidence="10">dITP/XTP pyrophosphatase</fullName>
        <ecNumber evidence="10">3.6.1.66</ecNumber>
    </recommendedName>
    <alternativeName>
        <fullName evidence="10">Non-canonical purine NTP pyrophosphatase</fullName>
    </alternativeName>
    <alternativeName>
        <fullName evidence="10">Non-standard purine NTP pyrophosphatase</fullName>
    </alternativeName>
    <alternativeName>
        <fullName evidence="10">Nucleoside-triphosphate diphosphatase</fullName>
    </alternativeName>
    <alternativeName>
        <fullName evidence="10">Nucleoside-triphosphate pyrophosphatase</fullName>
        <shortName evidence="10">NTPase</shortName>
    </alternativeName>
</protein>
<comment type="catalytic activity">
    <reaction evidence="10">
        <text>ITP + H2O = IMP + diphosphate + H(+)</text>
        <dbReference type="Rhea" id="RHEA:29399"/>
        <dbReference type="ChEBI" id="CHEBI:15377"/>
        <dbReference type="ChEBI" id="CHEBI:15378"/>
        <dbReference type="ChEBI" id="CHEBI:33019"/>
        <dbReference type="ChEBI" id="CHEBI:58053"/>
        <dbReference type="ChEBI" id="CHEBI:61402"/>
        <dbReference type="EC" id="3.6.1.66"/>
    </reaction>
</comment>
<feature type="binding site" evidence="10">
    <location>
        <begin position="150"/>
        <end position="153"/>
    </location>
    <ligand>
        <name>substrate</name>
    </ligand>
</feature>
<dbReference type="InterPro" id="IPR029001">
    <property type="entry name" value="ITPase-like_fam"/>
</dbReference>
<evidence type="ECO:0000256" key="2">
    <source>
        <dbReference type="ARBA" id="ARBA00011738"/>
    </source>
</evidence>
<evidence type="ECO:0000256" key="4">
    <source>
        <dbReference type="ARBA" id="ARBA00022741"/>
    </source>
</evidence>
<feature type="binding site" evidence="10">
    <location>
        <position position="173"/>
    </location>
    <ligand>
        <name>substrate</name>
    </ligand>
</feature>
<dbReference type="SUPFAM" id="SSF52972">
    <property type="entry name" value="ITPase-like"/>
    <property type="match status" value="1"/>
</dbReference>
<dbReference type="PANTHER" id="PTHR11067">
    <property type="entry name" value="INOSINE TRIPHOSPHATE PYROPHOSPHATASE/HAM1 PROTEIN"/>
    <property type="match status" value="1"/>
</dbReference>
<evidence type="ECO:0000256" key="11">
    <source>
        <dbReference type="RuleBase" id="RU003781"/>
    </source>
</evidence>
<dbReference type="GO" id="GO:0009117">
    <property type="term" value="P:nucleotide metabolic process"/>
    <property type="evidence" value="ECO:0007669"/>
    <property type="project" value="UniProtKB-KW"/>
</dbReference>
<comment type="cofactor">
    <cofactor evidence="10">
        <name>Mg(2+)</name>
        <dbReference type="ChEBI" id="CHEBI:18420"/>
    </cofactor>
    <text evidence="10">Binds 1 Mg(2+) ion per subunit.</text>
</comment>
<keyword evidence="7 10" id="KW-0546">Nucleotide metabolism</keyword>
<dbReference type="Pfam" id="PF01725">
    <property type="entry name" value="Ham1p_like"/>
    <property type="match status" value="1"/>
</dbReference>
<comment type="similarity">
    <text evidence="1 10 11">Belongs to the HAM1 NTPase family.</text>
</comment>